<feature type="transmembrane region" description="Helical" evidence="3">
    <location>
        <begin position="532"/>
        <end position="560"/>
    </location>
</feature>
<dbReference type="OrthoDB" id="194358at2759"/>
<accession>A0A507FM14</accession>
<keyword evidence="5" id="KW-1185">Reference proteome</keyword>
<evidence type="ECO:0000256" key="1">
    <source>
        <dbReference type="ARBA" id="ARBA00022737"/>
    </source>
</evidence>
<keyword evidence="3" id="KW-0812">Transmembrane</keyword>
<evidence type="ECO:0000313" key="5">
    <source>
        <dbReference type="Proteomes" id="UP000320333"/>
    </source>
</evidence>
<dbReference type="Proteomes" id="UP000320333">
    <property type="component" value="Unassembled WGS sequence"/>
</dbReference>
<evidence type="ECO:0008006" key="6">
    <source>
        <dbReference type="Google" id="ProtNLM"/>
    </source>
</evidence>
<keyword evidence="3" id="KW-1133">Transmembrane helix</keyword>
<dbReference type="SUPFAM" id="SSF48403">
    <property type="entry name" value="Ankyrin repeat"/>
    <property type="match status" value="1"/>
</dbReference>
<dbReference type="InterPro" id="IPR051165">
    <property type="entry name" value="Multifunctional_ANK_Repeat"/>
</dbReference>
<dbReference type="InterPro" id="IPR036770">
    <property type="entry name" value="Ankyrin_rpt-contain_sf"/>
</dbReference>
<protein>
    <recommendedName>
        <fullName evidence="6">F-box domain-containing protein</fullName>
    </recommendedName>
</protein>
<dbReference type="PANTHER" id="PTHR24123">
    <property type="entry name" value="ANKYRIN REPEAT-CONTAINING"/>
    <property type="match status" value="1"/>
</dbReference>
<proteinExistence type="predicted"/>
<reference evidence="4 5" key="1">
    <citation type="journal article" date="2019" name="Sci. Rep.">
        <title>Comparative genomics of chytrid fungi reveal insights into the obligate biotrophic and pathogenic lifestyle of Synchytrium endobioticum.</title>
        <authorList>
            <person name="van de Vossenberg B.T.L.H."/>
            <person name="Warris S."/>
            <person name="Nguyen H.D.T."/>
            <person name="van Gent-Pelzer M.P.E."/>
            <person name="Joly D.L."/>
            <person name="van de Geest H.C."/>
            <person name="Bonants P.J.M."/>
            <person name="Smith D.S."/>
            <person name="Levesque C.A."/>
            <person name="van der Lee T.A.J."/>
        </authorList>
    </citation>
    <scope>NUCLEOTIDE SEQUENCE [LARGE SCALE GENOMIC DNA]</scope>
    <source>
        <strain evidence="4 5">CBS 675.73</strain>
    </source>
</reference>
<keyword evidence="3" id="KW-0472">Membrane</keyword>
<dbReference type="Pfam" id="PF00023">
    <property type="entry name" value="Ank"/>
    <property type="match status" value="1"/>
</dbReference>
<dbReference type="AlphaFoldDB" id="A0A507FM14"/>
<dbReference type="PANTHER" id="PTHR24123:SF33">
    <property type="entry name" value="PROTEIN HOS4"/>
    <property type="match status" value="1"/>
</dbReference>
<evidence type="ECO:0000256" key="2">
    <source>
        <dbReference type="ARBA" id="ARBA00023043"/>
    </source>
</evidence>
<keyword evidence="1" id="KW-0677">Repeat</keyword>
<dbReference type="Gene3D" id="1.25.40.20">
    <property type="entry name" value="Ankyrin repeat-containing domain"/>
    <property type="match status" value="2"/>
</dbReference>
<dbReference type="InterPro" id="IPR002110">
    <property type="entry name" value="Ankyrin_rpt"/>
</dbReference>
<name>A0A507FM14_9FUNG</name>
<sequence length="677" mass="75164">MQAAASDADAYASFRRMSSDHTLLSQSLPRFRAQMAEDSIVADSTFSLTHTKELRFTSSHTTNCDPQSVCPFSKIPPEVLEKIFIFASSGNLAYTNRQFHQLSSSTLIRAMWLVEQYGTDKEDADTPEPDTLATTKRGVWKVFKPPVARKRTGKPCQCQKRASIAEGIDTVETDSWLTKMKRRTRARMCQHQEPEGIIRRDVRASSVDPAKDECYPASCGIEQVQILMTLQLIDLGADVNAGCDMALRVAARWGHLNWMTLLLALGADPNAISFFDRSIVTKWKNKGKVGGGVPGEKKFVIEKPPLSMAELQHQFLVEVGLFAPPLTVPPPLPNIQQLALHDYETSVQKFNQVPLLLQAVQANHIKLAKLLLSRNHRHHTSNNGVCMPLVSAALKEAFELDKLEMCAVIIEHGRVKPTADIVQSLVSRAGMWRLLCGLRNKLTPSIVYAVNHLPEDDFAMMSASLIRSSAEIGSVDFLKACIARGGDVNVWNGHALHASIYNGNLEVTDHLLEPSVHTSTANFGSRQKAFCIGLMMIEGFALLMFSLLLILWAIALVAYVESITMKPDPDSHELITWTFNSTAGGNQTMWTNSNAERSPLGGSDITLGELSGMAIPSSLALLVMYRLVPLHKMCIAFGRVCKEEKRRNVEMQRRREEEARSQQQLDLQMVTVEVVSE</sequence>
<organism evidence="4 5">
    <name type="scientific">Chytriomyces confervae</name>
    <dbReference type="NCBI Taxonomy" id="246404"/>
    <lineage>
        <taxon>Eukaryota</taxon>
        <taxon>Fungi</taxon>
        <taxon>Fungi incertae sedis</taxon>
        <taxon>Chytridiomycota</taxon>
        <taxon>Chytridiomycota incertae sedis</taxon>
        <taxon>Chytridiomycetes</taxon>
        <taxon>Chytridiales</taxon>
        <taxon>Chytriomycetaceae</taxon>
        <taxon>Chytriomyces</taxon>
    </lineage>
</organism>
<keyword evidence="2" id="KW-0040">ANK repeat</keyword>
<evidence type="ECO:0000313" key="4">
    <source>
        <dbReference type="EMBL" id="TPX76665.1"/>
    </source>
</evidence>
<dbReference type="EMBL" id="QEAP01000040">
    <property type="protein sequence ID" value="TPX76665.1"/>
    <property type="molecule type" value="Genomic_DNA"/>
</dbReference>
<evidence type="ECO:0000256" key="3">
    <source>
        <dbReference type="SAM" id="Phobius"/>
    </source>
</evidence>
<gene>
    <name evidence="4" type="ORF">CcCBS67573_g02055</name>
</gene>
<comment type="caution">
    <text evidence="4">The sequence shown here is derived from an EMBL/GenBank/DDBJ whole genome shotgun (WGS) entry which is preliminary data.</text>
</comment>